<comment type="caution">
    <text evidence="1">The sequence shown here is derived from an EMBL/GenBank/DDBJ whole genome shotgun (WGS) entry which is preliminary data.</text>
</comment>
<sequence>MTYLATVDDHENDDFVEGKDKNGCFNWLHRFSSLRKLNLIIEGAGWDVVKPFMLKSDTIKVLSIVRDDRDVVLLNIPKLRELCIGDSLYRLREDMEKVDNIWFIDASNEASFQFCDAMDTSDEEFIPENRGRPPNNDNIHIHPSELAELNQ</sequence>
<reference evidence="1" key="1">
    <citation type="submission" date="2023-04" db="EMBL/GenBank/DDBJ databases">
        <title>Ambrosiozyma monospora NBRC 10751.</title>
        <authorList>
            <person name="Ichikawa N."/>
            <person name="Sato H."/>
            <person name="Tonouchi N."/>
        </authorList>
    </citation>
    <scope>NUCLEOTIDE SEQUENCE</scope>
    <source>
        <strain evidence="1">NBRC 10751</strain>
    </source>
</reference>
<dbReference type="Proteomes" id="UP001165064">
    <property type="component" value="Unassembled WGS sequence"/>
</dbReference>
<evidence type="ECO:0000313" key="2">
    <source>
        <dbReference type="Proteomes" id="UP001165064"/>
    </source>
</evidence>
<evidence type="ECO:0000313" key="1">
    <source>
        <dbReference type="EMBL" id="GME93222.1"/>
    </source>
</evidence>
<gene>
    <name evidence="1" type="ORF">Amon02_000927000</name>
</gene>
<organism evidence="1 2">
    <name type="scientific">Ambrosiozyma monospora</name>
    <name type="common">Yeast</name>
    <name type="synonym">Endomycopsis monosporus</name>
    <dbReference type="NCBI Taxonomy" id="43982"/>
    <lineage>
        <taxon>Eukaryota</taxon>
        <taxon>Fungi</taxon>
        <taxon>Dikarya</taxon>
        <taxon>Ascomycota</taxon>
        <taxon>Saccharomycotina</taxon>
        <taxon>Pichiomycetes</taxon>
        <taxon>Pichiales</taxon>
        <taxon>Pichiaceae</taxon>
        <taxon>Ambrosiozyma</taxon>
    </lineage>
</organism>
<proteinExistence type="predicted"/>
<protein>
    <submittedName>
        <fullName evidence="1">Unnamed protein product</fullName>
    </submittedName>
</protein>
<keyword evidence="2" id="KW-1185">Reference proteome</keyword>
<dbReference type="EMBL" id="BSXS01008650">
    <property type="protein sequence ID" value="GME93222.1"/>
    <property type="molecule type" value="Genomic_DNA"/>
</dbReference>
<name>A0ACB5TQM4_AMBMO</name>
<accession>A0ACB5TQM4</accession>